<name>A0ABX6IFH3_9ACTN</name>
<accession>A0ABX6IFH3</accession>
<dbReference type="EMBL" id="CP045809">
    <property type="protein sequence ID" value="QHN34553.1"/>
    <property type="molecule type" value="Genomic_DNA"/>
</dbReference>
<organism evidence="1 2">
    <name type="scientific">Gordonia pseudamarae</name>
    <dbReference type="NCBI Taxonomy" id="2831662"/>
    <lineage>
        <taxon>Bacteria</taxon>
        <taxon>Bacillati</taxon>
        <taxon>Actinomycetota</taxon>
        <taxon>Actinomycetes</taxon>
        <taxon>Mycobacteriales</taxon>
        <taxon>Gordoniaceae</taxon>
        <taxon>Gordonia</taxon>
    </lineage>
</organism>
<sequence length="112" mass="12191">MNGVVDGRRLVTTSKYRAWATDDDTDDGPDGNGVKWLITASISVNWVLRDGAEVTYADAQCFAAAQGAMTCHPYARELIQNMTSRMSYPAATLDLAHSPWAGDGIELNLPDR</sequence>
<dbReference type="SUPFAM" id="SSF54611">
    <property type="entry name" value="SecB-like"/>
    <property type="match status" value="1"/>
</dbReference>
<gene>
    <name evidence="1" type="ORF">GII31_06210</name>
</gene>
<keyword evidence="2" id="KW-1185">Reference proteome</keyword>
<dbReference type="RefSeq" id="WP_213247778.1">
    <property type="nucleotide sequence ID" value="NZ_CP045806.1"/>
</dbReference>
<protein>
    <submittedName>
        <fullName evidence="1">Uncharacterized protein</fullName>
    </submittedName>
</protein>
<reference evidence="1" key="1">
    <citation type="journal article" date="2021" name="Nat. Microbiol.">
        <title>Cocultivation of an ultrasmall environmental parasitic bacterium with lytic ability against bacteria associated with wastewater foams.</title>
        <authorList>
            <person name="Batinovic S."/>
            <person name="Rose J.J.A."/>
            <person name="Ratcliffe J."/>
            <person name="Seviour R.J."/>
            <person name="Petrovski S."/>
        </authorList>
    </citation>
    <scope>NUCLEOTIDE SEQUENCE</scope>
    <source>
        <strain evidence="1">CON9</strain>
    </source>
</reference>
<dbReference type="Proteomes" id="UP001059836">
    <property type="component" value="Chromosome"/>
</dbReference>
<evidence type="ECO:0000313" key="2">
    <source>
        <dbReference type="Proteomes" id="UP001059836"/>
    </source>
</evidence>
<proteinExistence type="predicted"/>
<dbReference type="InterPro" id="IPR035958">
    <property type="entry name" value="SecB-like_sf"/>
</dbReference>
<evidence type="ECO:0000313" key="1">
    <source>
        <dbReference type="EMBL" id="QHN34553.1"/>
    </source>
</evidence>